<gene>
    <name evidence="8" type="ORF">GCM10023172_18970</name>
</gene>
<keyword evidence="9" id="KW-1185">Reference proteome</keyword>
<dbReference type="Pfam" id="PF01380">
    <property type="entry name" value="SIS"/>
    <property type="match status" value="1"/>
</dbReference>
<dbReference type="InterPro" id="IPR046348">
    <property type="entry name" value="SIS_dom_sf"/>
</dbReference>
<proteinExistence type="inferred from homology"/>
<dbReference type="InterPro" id="IPR000644">
    <property type="entry name" value="CBS_dom"/>
</dbReference>
<dbReference type="PROSITE" id="PS51371">
    <property type="entry name" value="CBS"/>
    <property type="match status" value="2"/>
</dbReference>
<evidence type="ECO:0000256" key="2">
    <source>
        <dbReference type="ARBA" id="ARBA00022737"/>
    </source>
</evidence>
<dbReference type="PANTHER" id="PTHR42745:SF1">
    <property type="entry name" value="ARABINOSE 5-PHOSPHATE ISOMERASE KDSD"/>
    <property type="match status" value="1"/>
</dbReference>
<dbReference type="SUPFAM" id="SSF53697">
    <property type="entry name" value="SIS domain"/>
    <property type="match status" value="1"/>
</dbReference>
<dbReference type="Proteomes" id="UP001501243">
    <property type="component" value="Unassembled WGS sequence"/>
</dbReference>
<dbReference type="EMBL" id="BAABGQ010000006">
    <property type="protein sequence ID" value="GAA4499789.1"/>
    <property type="molecule type" value="Genomic_DNA"/>
</dbReference>
<dbReference type="InterPro" id="IPR004800">
    <property type="entry name" value="KdsD/KpsF-type"/>
</dbReference>
<dbReference type="Gene3D" id="3.10.580.10">
    <property type="entry name" value="CBS-domain"/>
    <property type="match status" value="1"/>
</dbReference>
<dbReference type="GO" id="GO:0016853">
    <property type="term" value="F:isomerase activity"/>
    <property type="evidence" value="ECO:0007669"/>
    <property type="project" value="UniProtKB-KW"/>
</dbReference>
<evidence type="ECO:0000259" key="7">
    <source>
        <dbReference type="PROSITE" id="PS51464"/>
    </source>
</evidence>
<dbReference type="CDD" id="cd05014">
    <property type="entry name" value="SIS_Kpsf"/>
    <property type="match status" value="1"/>
</dbReference>
<dbReference type="InterPro" id="IPR001347">
    <property type="entry name" value="SIS_dom"/>
</dbReference>
<feature type="domain" description="CBS" evidence="6">
    <location>
        <begin position="287"/>
        <end position="338"/>
    </location>
</feature>
<dbReference type="InterPro" id="IPR050986">
    <property type="entry name" value="GutQ/KpsF_isomerases"/>
</dbReference>
<accession>A0ABP8Q9S4</accession>
<evidence type="ECO:0000256" key="5">
    <source>
        <dbReference type="PROSITE-ProRule" id="PRU00703"/>
    </source>
</evidence>
<dbReference type="NCBIfam" id="TIGR00393">
    <property type="entry name" value="kpsF"/>
    <property type="match status" value="1"/>
</dbReference>
<dbReference type="CDD" id="cd04604">
    <property type="entry name" value="CBS_pair_SIS_assoc"/>
    <property type="match status" value="1"/>
</dbReference>
<dbReference type="InterPro" id="IPR046342">
    <property type="entry name" value="CBS_dom_sf"/>
</dbReference>
<evidence type="ECO:0000256" key="3">
    <source>
        <dbReference type="ARBA" id="ARBA00023122"/>
    </source>
</evidence>
<dbReference type="PANTHER" id="PTHR42745">
    <property type="match status" value="1"/>
</dbReference>
<reference evidence="9" key="1">
    <citation type="journal article" date="2019" name="Int. J. Syst. Evol. Microbiol.">
        <title>The Global Catalogue of Microorganisms (GCM) 10K type strain sequencing project: providing services to taxonomists for standard genome sequencing and annotation.</title>
        <authorList>
            <consortium name="The Broad Institute Genomics Platform"/>
            <consortium name="The Broad Institute Genome Sequencing Center for Infectious Disease"/>
            <person name="Wu L."/>
            <person name="Ma J."/>
        </authorList>
    </citation>
    <scope>NUCLEOTIDE SEQUENCE [LARGE SCALE GENOMIC DNA]</scope>
    <source>
        <strain evidence="9">JCM 17841</strain>
    </source>
</reference>
<protein>
    <submittedName>
        <fullName evidence="8">KpsF/GutQ family sugar-phosphate isomerase</fullName>
    </submittedName>
</protein>
<sequence length="338" mass="35271">MAVQPTSASSAAAAAPVDVLAVARQVLFTEADALRDVAQAVGATPDFARCVAALLALRGRVVVTGVGKSAHIAGKLVATLNGTGTPALFMHAADAIHGDLGMIQAEDFVVAISKSGDTPEIKVLVPLLRRKGVPLAALVSNADSYLARQADYVLHAPVRREACPHDLAPTTSTTAALALGDALAVCLLESRQFSAQDFARLHPGGTLGKKLYLTVGDLSRQNQRPQVGLAAPLREVLLEISGKRLGATAVLDEAGHLAGIITDGDLRRMLGRGHLSELDALTARDILTPQPATIAIGEFAAEALARMQARNITQLVVLEGGEFAGFIHLHDLLREGLV</sequence>
<organism evidence="8 9">
    <name type="scientific">Hymenobacter ginsengisoli</name>
    <dbReference type="NCBI Taxonomy" id="1051626"/>
    <lineage>
        <taxon>Bacteria</taxon>
        <taxon>Pseudomonadati</taxon>
        <taxon>Bacteroidota</taxon>
        <taxon>Cytophagia</taxon>
        <taxon>Cytophagales</taxon>
        <taxon>Hymenobacteraceae</taxon>
        <taxon>Hymenobacter</taxon>
    </lineage>
</organism>
<evidence type="ECO:0000313" key="9">
    <source>
        <dbReference type="Proteomes" id="UP001501243"/>
    </source>
</evidence>
<evidence type="ECO:0000256" key="4">
    <source>
        <dbReference type="PIRNR" id="PIRNR004692"/>
    </source>
</evidence>
<name>A0ABP8Q9S4_9BACT</name>
<feature type="domain" description="CBS" evidence="6">
    <location>
        <begin position="218"/>
        <end position="277"/>
    </location>
</feature>
<evidence type="ECO:0000256" key="1">
    <source>
        <dbReference type="ARBA" id="ARBA00008165"/>
    </source>
</evidence>
<keyword evidence="3 5" id="KW-0129">CBS domain</keyword>
<dbReference type="Gene3D" id="3.40.50.10490">
    <property type="entry name" value="Glucose-6-phosphate isomerase like protein, domain 1"/>
    <property type="match status" value="1"/>
</dbReference>
<comment type="caution">
    <text evidence="8">The sequence shown here is derived from an EMBL/GenBank/DDBJ whole genome shotgun (WGS) entry which is preliminary data.</text>
</comment>
<keyword evidence="8" id="KW-0413">Isomerase</keyword>
<feature type="domain" description="SIS" evidence="7">
    <location>
        <begin position="51"/>
        <end position="193"/>
    </location>
</feature>
<dbReference type="Pfam" id="PF00571">
    <property type="entry name" value="CBS"/>
    <property type="match status" value="2"/>
</dbReference>
<evidence type="ECO:0000259" key="6">
    <source>
        <dbReference type="PROSITE" id="PS51371"/>
    </source>
</evidence>
<comment type="similarity">
    <text evidence="1 4">Belongs to the SIS family. GutQ/KpsF subfamily.</text>
</comment>
<evidence type="ECO:0000313" key="8">
    <source>
        <dbReference type="EMBL" id="GAA4499789.1"/>
    </source>
</evidence>
<keyword evidence="2" id="KW-0677">Repeat</keyword>
<dbReference type="PROSITE" id="PS51464">
    <property type="entry name" value="SIS"/>
    <property type="match status" value="1"/>
</dbReference>
<dbReference type="PIRSF" id="PIRSF004692">
    <property type="entry name" value="KdsD_KpsF"/>
    <property type="match status" value="1"/>
</dbReference>
<dbReference type="InterPro" id="IPR035474">
    <property type="entry name" value="SIS_Kpsf"/>
</dbReference>